<feature type="non-terminal residue" evidence="2">
    <location>
        <position position="154"/>
    </location>
</feature>
<name>A0A699URW5_TANCI</name>
<sequence length="154" mass="17951">QHKLQELTDLCTRLQRQQDEMALKITTHDLDIFYLKDKIKSLKDKDGGGAEPSREDVTIKGRSLETGEEAGVEKSREKIVESDMPKKKKIQEQIDVQVAREIEEQLAREDQRRDEQIGRDAEIAKIRAEEELQMLIDGLDRNNKTIVKYLQKYE</sequence>
<protein>
    <submittedName>
        <fullName evidence="2">Uncharacterized protein</fullName>
    </submittedName>
</protein>
<dbReference type="EMBL" id="BKCJ011338021">
    <property type="protein sequence ID" value="GFD22544.1"/>
    <property type="molecule type" value="Genomic_DNA"/>
</dbReference>
<evidence type="ECO:0000256" key="1">
    <source>
        <dbReference type="SAM" id="MobiDB-lite"/>
    </source>
</evidence>
<feature type="region of interest" description="Disordered" evidence="1">
    <location>
        <begin position="65"/>
        <end position="85"/>
    </location>
</feature>
<feature type="non-terminal residue" evidence="2">
    <location>
        <position position="1"/>
    </location>
</feature>
<accession>A0A699URW5</accession>
<organism evidence="2">
    <name type="scientific">Tanacetum cinerariifolium</name>
    <name type="common">Dalmatian daisy</name>
    <name type="synonym">Chrysanthemum cinerariifolium</name>
    <dbReference type="NCBI Taxonomy" id="118510"/>
    <lineage>
        <taxon>Eukaryota</taxon>
        <taxon>Viridiplantae</taxon>
        <taxon>Streptophyta</taxon>
        <taxon>Embryophyta</taxon>
        <taxon>Tracheophyta</taxon>
        <taxon>Spermatophyta</taxon>
        <taxon>Magnoliopsida</taxon>
        <taxon>eudicotyledons</taxon>
        <taxon>Gunneridae</taxon>
        <taxon>Pentapetalae</taxon>
        <taxon>asterids</taxon>
        <taxon>campanulids</taxon>
        <taxon>Asterales</taxon>
        <taxon>Asteraceae</taxon>
        <taxon>Asteroideae</taxon>
        <taxon>Anthemideae</taxon>
        <taxon>Anthemidinae</taxon>
        <taxon>Tanacetum</taxon>
    </lineage>
</organism>
<gene>
    <name evidence="2" type="ORF">Tci_894513</name>
</gene>
<evidence type="ECO:0000313" key="2">
    <source>
        <dbReference type="EMBL" id="GFD22544.1"/>
    </source>
</evidence>
<reference evidence="2" key="1">
    <citation type="journal article" date="2019" name="Sci. Rep.">
        <title>Draft genome of Tanacetum cinerariifolium, the natural source of mosquito coil.</title>
        <authorList>
            <person name="Yamashiro T."/>
            <person name="Shiraishi A."/>
            <person name="Satake H."/>
            <person name="Nakayama K."/>
        </authorList>
    </citation>
    <scope>NUCLEOTIDE SEQUENCE</scope>
</reference>
<dbReference type="AlphaFoldDB" id="A0A699URW5"/>
<comment type="caution">
    <text evidence="2">The sequence shown here is derived from an EMBL/GenBank/DDBJ whole genome shotgun (WGS) entry which is preliminary data.</text>
</comment>
<proteinExistence type="predicted"/>